<comment type="caution">
    <text evidence="1">The sequence shown here is derived from an EMBL/GenBank/DDBJ whole genome shotgun (WGS) entry which is preliminary data.</text>
</comment>
<dbReference type="EMBL" id="PVWP01000013">
    <property type="protein sequence ID" value="PSB35972.1"/>
    <property type="molecule type" value="Genomic_DNA"/>
</dbReference>
<name>A0ABX5F3V0_9CHRO</name>
<evidence type="ECO:0000313" key="2">
    <source>
        <dbReference type="Proteomes" id="UP000238218"/>
    </source>
</evidence>
<organism evidence="1 2">
    <name type="scientific">Aphanothece cf. minutissima CCALA 015</name>
    <dbReference type="NCBI Taxonomy" id="2107695"/>
    <lineage>
        <taxon>Bacteria</taxon>
        <taxon>Bacillati</taxon>
        <taxon>Cyanobacteriota</taxon>
        <taxon>Cyanophyceae</taxon>
        <taxon>Oscillatoriophycideae</taxon>
        <taxon>Chroococcales</taxon>
        <taxon>Aphanothecaceae</taxon>
        <taxon>Aphanothece</taxon>
    </lineage>
</organism>
<sequence>MRDLLTAKETARILGKRIDSLYNIVDAFDAKADDEWELVEGEHFEYAGPAVAGANGRRPRRFSEEGVEALARYIEATEKTGLLGKIRERLFNVKQKRKQLLVSRRITQEFIEAGGTLEIRGDLAFVSRKTTVGILQTNYLGLNNSWNRLRIAGTEEGEEALELNKDFLESEERQLLISQRGIARVARDMRVNSRITKTRQAWIEAVGDVVEACFNSEIRYLTEGVDRAIKRAKSAAGHRCEITGRKAAVHKKIDLDGHHLFDRRSRPDLADLPENILVMVPDLHREFHGWKSGPCTPKDVLIFIETARGDLFDPVNSRDMKRLRALTHRLQRFQSEREGQKVRYHRK</sequence>
<proteinExistence type="predicted"/>
<keyword evidence="2" id="KW-1185">Reference proteome</keyword>
<gene>
    <name evidence="1" type="ORF">C7B81_15375</name>
</gene>
<dbReference type="Proteomes" id="UP000238218">
    <property type="component" value="Unassembled WGS sequence"/>
</dbReference>
<protein>
    <recommendedName>
        <fullName evidence="3">HNH endonuclease</fullName>
    </recommendedName>
</protein>
<evidence type="ECO:0008006" key="3">
    <source>
        <dbReference type="Google" id="ProtNLM"/>
    </source>
</evidence>
<reference evidence="1 2" key="1">
    <citation type="submission" date="2018-03" db="EMBL/GenBank/DDBJ databases">
        <title>The ancient ancestry and fast evolution of plastids.</title>
        <authorList>
            <person name="Moore K.R."/>
            <person name="Magnabosco C."/>
            <person name="Momper L."/>
            <person name="Gold D.A."/>
            <person name="Bosak T."/>
            <person name="Fournier G.P."/>
        </authorList>
    </citation>
    <scope>NUCLEOTIDE SEQUENCE [LARGE SCALE GENOMIC DNA]</scope>
    <source>
        <strain evidence="1 2">CCALA 015</strain>
    </source>
</reference>
<dbReference type="RefSeq" id="WP_106222920.1">
    <property type="nucleotide sequence ID" value="NZ_PVWP01000013.1"/>
</dbReference>
<accession>A0ABX5F3V0</accession>
<evidence type="ECO:0000313" key="1">
    <source>
        <dbReference type="EMBL" id="PSB35972.1"/>
    </source>
</evidence>